<dbReference type="OrthoDB" id="9801841at2"/>
<dbReference type="RefSeq" id="WP_055682769.1">
    <property type="nucleotide sequence ID" value="NZ_CXPG01000020.1"/>
</dbReference>
<dbReference type="InterPro" id="IPR000719">
    <property type="entry name" value="Prot_kinase_dom"/>
</dbReference>
<dbReference type="Proteomes" id="UP000048908">
    <property type="component" value="Unassembled WGS sequence"/>
</dbReference>
<dbReference type="Pfam" id="PF00069">
    <property type="entry name" value="Pkinase"/>
    <property type="match status" value="1"/>
</dbReference>
<evidence type="ECO:0000256" key="4">
    <source>
        <dbReference type="ARBA" id="ARBA00022840"/>
    </source>
</evidence>
<evidence type="ECO:0000256" key="2">
    <source>
        <dbReference type="ARBA" id="ARBA00022741"/>
    </source>
</evidence>
<dbReference type="AlphaFoldDB" id="A0A0M6XTQ4"/>
<dbReference type="Gene3D" id="1.10.510.10">
    <property type="entry name" value="Transferase(Phosphotransferase) domain 1"/>
    <property type="match status" value="1"/>
</dbReference>
<proteinExistence type="predicted"/>
<feature type="region of interest" description="Disordered" evidence="5">
    <location>
        <begin position="1"/>
        <end position="64"/>
    </location>
</feature>
<keyword evidence="4" id="KW-0067">ATP-binding</keyword>
<keyword evidence="1 7" id="KW-0808">Transferase</keyword>
<evidence type="ECO:0000259" key="6">
    <source>
        <dbReference type="PROSITE" id="PS50011"/>
    </source>
</evidence>
<dbReference type="PANTHER" id="PTHR43289:SF34">
    <property type="entry name" value="SERINE_THREONINE-PROTEIN KINASE YBDM-RELATED"/>
    <property type="match status" value="1"/>
</dbReference>
<dbReference type="CDD" id="cd14014">
    <property type="entry name" value="STKc_PknB_like"/>
    <property type="match status" value="1"/>
</dbReference>
<reference evidence="7 8" key="1">
    <citation type="submission" date="2015-07" db="EMBL/GenBank/DDBJ databases">
        <authorList>
            <person name="Noorani M."/>
        </authorList>
    </citation>
    <scope>NUCLEOTIDE SEQUENCE [LARGE SCALE GENOMIC DNA]</scope>
    <source>
        <strain evidence="7 8">CECT 5088</strain>
    </source>
</reference>
<dbReference type="GO" id="GO:0004674">
    <property type="term" value="F:protein serine/threonine kinase activity"/>
    <property type="evidence" value="ECO:0007669"/>
    <property type="project" value="UniProtKB-EC"/>
</dbReference>
<dbReference type="SUPFAM" id="SSF56112">
    <property type="entry name" value="Protein kinase-like (PK-like)"/>
    <property type="match status" value="1"/>
</dbReference>
<keyword evidence="3 7" id="KW-0418">Kinase</keyword>
<organism evidence="7 8">
    <name type="scientific">Jannaschia rubra</name>
    <dbReference type="NCBI Taxonomy" id="282197"/>
    <lineage>
        <taxon>Bacteria</taxon>
        <taxon>Pseudomonadati</taxon>
        <taxon>Pseudomonadota</taxon>
        <taxon>Alphaproteobacteria</taxon>
        <taxon>Rhodobacterales</taxon>
        <taxon>Roseobacteraceae</taxon>
        <taxon>Jannaschia</taxon>
    </lineage>
</organism>
<dbReference type="PROSITE" id="PS00109">
    <property type="entry name" value="PROTEIN_KINASE_TYR"/>
    <property type="match status" value="1"/>
</dbReference>
<dbReference type="PROSITE" id="PS50011">
    <property type="entry name" value="PROTEIN_KINASE_DOM"/>
    <property type="match status" value="1"/>
</dbReference>
<keyword evidence="8" id="KW-1185">Reference proteome</keyword>
<name>A0A0M6XTQ4_9RHOB</name>
<evidence type="ECO:0000313" key="8">
    <source>
        <dbReference type="Proteomes" id="UP000048908"/>
    </source>
</evidence>
<evidence type="ECO:0000313" key="7">
    <source>
        <dbReference type="EMBL" id="CTQ33344.1"/>
    </source>
</evidence>
<dbReference type="InterPro" id="IPR011009">
    <property type="entry name" value="Kinase-like_dom_sf"/>
</dbReference>
<evidence type="ECO:0000256" key="3">
    <source>
        <dbReference type="ARBA" id="ARBA00022777"/>
    </source>
</evidence>
<dbReference type="Gene3D" id="3.30.200.20">
    <property type="entry name" value="Phosphorylase Kinase, domain 1"/>
    <property type="match status" value="1"/>
</dbReference>
<evidence type="ECO:0000256" key="1">
    <source>
        <dbReference type="ARBA" id="ARBA00022679"/>
    </source>
</evidence>
<dbReference type="EC" id="2.7.11.1" evidence="7"/>
<dbReference type="GO" id="GO:0005524">
    <property type="term" value="F:ATP binding"/>
    <property type="evidence" value="ECO:0007669"/>
    <property type="project" value="UniProtKB-KW"/>
</dbReference>
<feature type="domain" description="Protein kinase" evidence="6">
    <location>
        <begin position="75"/>
        <end position="336"/>
    </location>
</feature>
<dbReference type="EMBL" id="CXPG01000020">
    <property type="protein sequence ID" value="CTQ33344.1"/>
    <property type="molecule type" value="Genomic_DNA"/>
</dbReference>
<dbReference type="PANTHER" id="PTHR43289">
    <property type="entry name" value="MITOGEN-ACTIVATED PROTEIN KINASE KINASE KINASE 20-RELATED"/>
    <property type="match status" value="1"/>
</dbReference>
<keyword evidence="2" id="KW-0547">Nucleotide-binding</keyword>
<sequence length="656" mass="68455">MADDGHDRDNDDRTRIAGIASDADPDYGPVDVPESKAEQPSMPPYGDSNAPPPVPRPGTASGPTVPMGTLINNNYKITDVLKAGGMGEVYRGENVFTHDPVAIKLVKPDLAGDEKIALMFRREARTLGQLVDDAIVRYYNFVQDPQIDRYCLVMEFIEGFPLSELIERRGPLSSIEARGLMRRLAAGLGKAHQMQIVHRDLSPDNVMLPGGSIAGAKLIDFGIARSPLVTEGTMAGQFAGKFKFVSPEQLGHYDGQIGPATDIYCLGLMIAAAVRGEALPMGGSIVEAVEARRRVPDLSDVPADLQAILSHMLQPDPADRPASMAEVISMLGDAPLSRAASGLAPSFVQPTSASGLRLPPVAGMMTQQRPVGTRPPTVTAPPILEDRGDERRVVGLLVALFFAILGAAGWYGWTEGLIGSDGTTPVQSGDGPVPDAPRADTGPVTRAAFLATFGEGCALALRRSSGPMAGLVEGFGHGADWSALPDAYDAAFGGRPEVVARELTAAQCAVLDFARPMVGAEAGAMLDLALDGDAVDSGTALTGRLIDPLERPVWLALVTPDGAVWNISDRLSASVGDRRVLRVGLEQPPGAEAAGQLLIAVATPRPLASAAAAAPGTPAADLLPLVAAELDRRGGEAAVSLAHVTLSSPPGPDPGE</sequence>
<accession>A0A0M6XTQ4</accession>
<protein>
    <submittedName>
        <fullName evidence="7">Serine/threonine-protein kinase PrkC</fullName>
        <ecNumber evidence="7">2.7.11.1</ecNumber>
    </submittedName>
</protein>
<feature type="compositionally biased region" description="Basic and acidic residues" evidence="5">
    <location>
        <begin position="1"/>
        <end position="15"/>
    </location>
</feature>
<dbReference type="InterPro" id="IPR008266">
    <property type="entry name" value="Tyr_kinase_AS"/>
</dbReference>
<evidence type="ECO:0000256" key="5">
    <source>
        <dbReference type="SAM" id="MobiDB-lite"/>
    </source>
</evidence>
<gene>
    <name evidence="7" type="primary">prkC</name>
    <name evidence="7" type="ORF">JAN5088_02126</name>
</gene>
<dbReference type="STRING" id="282197.SAMN04488517_102174"/>